<keyword evidence="1" id="KW-1133">Transmembrane helix</keyword>
<keyword evidence="1" id="KW-0406">Ion transport</keyword>
<name>A0AAU9BX26_9GAMM</name>
<dbReference type="Gene3D" id="3.30.70.100">
    <property type="match status" value="1"/>
</dbReference>
<keyword evidence="1" id="KW-0813">Transport</keyword>
<dbReference type="PANTHER" id="PTHR30221:SF1">
    <property type="entry name" value="SMALL-CONDUCTANCE MECHANOSENSITIVE CHANNEL"/>
    <property type="match status" value="1"/>
</dbReference>
<evidence type="ECO:0000313" key="3">
    <source>
        <dbReference type="Proteomes" id="UP001321825"/>
    </source>
</evidence>
<reference evidence="3" key="1">
    <citation type="journal article" date="2024" name="Int. J. Syst. Evol. Microbiol.">
        <title>Methylomarinovum tepidoasis sp. nov., a moderately thermophilic methanotroph of the family Methylothermaceae isolated from a deep-sea hydrothermal field.</title>
        <authorList>
            <person name="Hirayama H."/>
            <person name="Takaki Y."/>
            <person name="Abe M."/>
            <person name="Miyazaki M."/>
            <person name="Uematsu K."/>
            <person name="Matsui Y."/>
            <person name="Takai K."/>
        </authorList>
    </citation>
    <scope>NUCLEOTIDE SEQUENCE [LARGE SCALE GENOMIC DNA]</scope>
    <source>
        <strain evidence="3">IT-9</strain>
    </source>
</reference>
<dbReference type="EMBL" id="AP024714">
    <property type="protein sequence ID" value="BCX80770.1"/>
    <property type="molecule type" value="Genomic_DNA"/>
</dbReference>
<comment type="subunit">
    <text evidence="1">Homoheptamer.</text>
</comment>
<comment type="subcellular location">
    <subcellularLocation>
        <location evidence="1">Cell inner membrane</location>
        <topology evidence="1">Multi-pass membrane protein</topology>
    </subcellularLocation>
</comment>
<evidence type="ECO:0000256" key="1">
    <source>
        <dbReference type="RuleBase" id="RU369025"/>
    </source>
</evidence>
<keyword evidence="1" id="KW-1003">Cell membrane</keyword>
<keyword evidence="1" id="KW-0407">Ion channel</keyword>
<feature type="transmembrane region" description="Helical" evidence="1">
    <location>
        <begin position="20"/>
        <end position="39"/>
    </location>
</feature>
<dbReference type="InterPro" id="IPR011066">
    <property type="entry name" value="MscS_channel_C_sf"/>
</dbReference>
<dbReference type="SUPFAM" id="SSF82689">
    <property type="entry name" value="Mechanosensitive channel protein MscS (YggB), C-terminal domain"/>
    <property type="match status" value="1"/>
</dbReference>
<sequence length="373" mass="41921">MDGRLNWDRLAGLLERVDGLTWGVVAVNLVLILFARHLVRLASGHDTPPALLRLRVHVFQSLNLAIVLGFVYWHFFSGDAQGHWARTALGILVLIYLAYLVAHLLGIWILRRFGKRKQIRGEWRWVETYQSRLLTLVSRLLVFVVTLITLVRMLGFESLLEAGGVLGFIGVLLAMTQATWAPDLFSGLILLNSNVLEEGDVLRIGGEDGFLGVVFKTKMFHTEILDLVANHRLLVRNAALRDRVIHNLSKFASARGVRDRLAFNIGYDVCPAQVRAMLEDAWSQVVEDQAEGVEIQFPLETGLENTGDHALEWGLFYYTKTPERIPAIRRTLNEYVLEAANRHGISLATPLTHEVRLQGKDVAPELGPDRRAG</sequence>
<protein>
    <recommendedName>
        <fullName evidence="1">Small-conductance mechanosensitive channel</fullName>
    </recommendedName>
</protein>
<dbReference type="GO" id="GO:0008381">
    <property type="term" value="F:mechanosensitive monoatomic ion channel activity"/>
    <property type="evidence" value="ECO:0007669"/>
    <property type="project" value="InterPro"/>
</dbReference>
<dbReference type="PANTHER" id="PTHR30221">
    <property type="entry name" value="SMALL-CONDUCTANCE MECHANOSENSITIVE CHANNEL"/>
    <property type="match status" value="1"/>
</dbReference>
<dbReference type="Proteomes" id="UP001321825">
    <property type="component" value="Chromosome"/>
</dbReference>
<keyword evidence="3" id="KW-1185">Reference proteome</keyword>
<comment type="function">
    <text evidence="1">Mechanosensitive channel that participates in the regulation of osmotic pressure changes within the cell, opening in response to stretch forces in the membrane lipid bilayer, without the need for other proteins. Contributes to normal resistance to hypoosmotic shock. Forms an ion channel of 1.0 nanosiemens conductance with a slight preference for anions.</text>
</comment>
<organism evidence="2 3">
    <name type="scientific">Methylomarinovum caldicuralii</name>
    <dbReference type="NCBI Taxonomy" id="438856"/>
    <lineage>
        <taxon>Bacteria</taxon>
        <taxon>Pseudomonadati</taxon>
        <taxon>Pseudomonadota</taxon>
        <taxon>Gammaproteobacteria</taxon>
        <taxon>Methylococcales</taxon>
        <taxon>Methylothermaceae</taxon>
        <taxon>Methylomarinovum</taxon>
    </lineage>
</organism>
<comment type="similarity">
    <text evidence="1">Belongs to the MscS (TC 1.A.23) family.</text>
</comment>
<keyword evidence="1" id="KW-0812">Transmembrane</keyword>
<feature type="transmembrane region" description="Helical" evidence="1">
    <location>
        <begin position="87"/>
        <end position="110"/>
    </location>
</feature>
<proteinExistence type="inferred from homology"/>
<accession>A0AAU9BX26</accession>
<keyword evidence="1" id="KW-0472">Membrane</keyword>
<feature type="transmembrane region" description="Helical" evidence="1">
    <location>
        <begin position="131"/>
        <end position="150"/>
    </location>
</feature>
<feature type="transmembrane region" description="Helical" evidence="1">
    <location>
        <begin position="51"/>
        <end position="75"/>
    </location>
</feature>
<dbReference type="GO" id="GO:0005886">
    <property type="term" value="C:plasma membrane"/>
    <property type="evidence" value="ECO:0007669"/>
    <property type="project" value="UniProtKB-SubCell"/>
</dbReference>
<dbReference type="AlphaFoldDB" id="A0AAU9BX26"/>
<evidence type="ECO:0000313" key="2">
    <source>
        <dbReference type="EMBL" id="BCX80770.1"/>
    </source>
</evidence>
<dbReference type="KEGG" id="mcau:MIT9_P0346"/>
<gene>
    <name evidence="2" type="ORF">MIT9_P0346</name>
</gene>
<keyword evidence="1" id="KW-0997">Cell inner membrane</keyword>
<dbReference type="RefSeq" id="WP_317705720.1">
    <property type="nucleotide sequence ID" value="NZ_AP024714.1"/>
</dbReference>
<dbReference type="InterPro" id="IPR045275">
    <property type="entry name" value="MscS_archaea/bacteria_type"/>
</dbReference>